<evidence type="ECO:0000313" key="1">
    <source>
        <dbReference type="EMBL" id="CAB5011524.1"/>
    </source>
</evidence>
<accession>A0A6J7QB14</accession>
<sequence length="32" mass="3469">MNTFEDAMTLIAYCNVFSVQLIGPMGPGFATE</sequence>
<organism evidence="1">
    <name type="scientific">freshwater metagenome</name>
    <dbReference type="NCBI Taxonomy" id="449393"/>
    <lineage>
        <taxon>unclassified sequences</taxon>
        <taxon>metagenomes</taxon>
        <taxon>ecological metagenomes</taxon>
    </lineage>
</organism>
<dbReference type="AlphaFoldDB" id="A0A6J7QB14"/>
<reference evidence="1" key="1">
    <citation type="submission" date="2020-05" db="EMBL/GenBank/DDBJ databases">
        <authorList>
            <person name="Chiriac C."/>
            <person name="Salcher M."/>
            <person name="Ghai R."/>
            <person name="Kavagutti S V."/>
        </authorList>
    </citation>
    <scope>NUCLEOTIDE SEQUENCE</scope>
</reference>
<proteinExistence type="predicted"/>
<protein>
    <submittedName>
        <fullName evidence="1">Unannotated protein</fullName>
    </submittedName>
</protein>
<dbReference type="EMBL" id="CAFBPE010000083">
    <property type="protein sequence ID" value="CAB5011524.1"/>
    <property type="molecule type" value="Genomic_DNA"/>
</dbReference>
<gene>
    <name evidence="1" type="ORF">UFOPK4065_00951</name>
</gene>
<name>A0A6J7QB14_9ZZZZ</name>